<dbReference type="RefSeq" id="WP_108996847.1">
    <property type="nucleotide sequence ID" value="NZ_QEEX01000001.1"/>
</dbReference>
<evidence type="ECO:0000256" key="5">
    <source>
        <dbReference type="SAM" id="Phobius"/>
    </source>
</evidence>
<name>A0A2U1SYS0_9MICO</name>
<evidence type="ECO:0000313" key="8">
    <source>
        <dbReference type="Proteomes" id="UP000244978"/>
    </source>
</evidence>
<dbReference type="GO" id="GO:0016020">
    <property type="term" value="C:membrane"/>
    <property type="evidence" value="ECO:0007669"/>
    <property type="project" value="UniProtKB-SubCell"/>
</dbReference>
<comment type="caution">
    <text evidence="7">The sequence shown here is derived from an EMBL/GenBank/DDBJ whole genome shotgun (WGS) entry which is preliminary data.</text>
</comment>
<evidence type="ECO:0000259" key="6">
    <source>
        <dbReference type="Pfam" id="PF00909"/>
    </source>
</evidence>
<evidence type="ECO:0000256" key="2">
    <source>
        <dbReference type="ARBA" id="ARBA00022692"/>
    </source>
</evidence>
<proteinExistence type="predicted"/>
<dbReference type="InterPro" id="IPR029020">
    <property type="entry name" value="Ammonium/urea_transptr"/>
</dbReference>
<comment type="subcellular location">
    <subcellularLocation>
        <location evidence="1">Membrane</location>
        <topology evidence="1">Multi-pass membrane protein</topology>
    </subcellularLocation>
</comment>
<gene>
    <name evidence="7" type="ORF">DF220_02115</name>
</gene>
<sequence length="292" mass="29484">MESLPWTFLVAVVLMGAAGAGAVILIVADRCPRRSAVVYAVAWFLLCFAPLAWAWLSPSSSLIGVAGSLDYAGAMPFAIAIGIGGIMMALVSAPQKHPVAPRPSPVIRLRWASSAVAILASTGAVAGWLVVAEGQLNDYAIGGAVSVVVMSCCAVATSLLLRALRRRRPQPWATLAAVVAALAAAVGAAAYVGVVASGAVGIVSAVLGHAVAIQTLRRTASGELALSAAAATGGVLGLLSLGLLDRSSGFFYSGQPTLVLTQVQLVCVGAVFAALACGVIAALIRFTGILRR</sequence>
<dbReference type="AlphaFoldDB" id="A0A2U1SYS0"/>
<evidence type="ECO:0000256" key="3">
    <source>
        <dbReference type="ARBA" id="ARBA00022989"/>
    </source>
</evidence>
<feature type="transmembrane region" description="Helical" evidence="5">
    <location>
        <begin position="143"/>
        <end position="161"/>
    </location>
</feature>
<protein>
    <recommendedName>
        <fullName evidence="6">Ammonium transporter AmtB-like domain-containing protein</fullName>
    </recommendedName>
</protein>
<organism evidence="7 8">
    <name type="scientific">Homoserinimonas hongtaonis</name>
    <dbReference type="NCBI Taxonomy" id="2079791"/>
    <lineage>
        <taxon>Bacteria</taxon>
        <taxon>Bacillati</taxon>
        <taxon>Actinomycetota</taxon>
        <taxon>Actinomycetes</taxon>
        <taxon>Micrococcales</taxon>
        <taxon>Microbacteriaceae</taxon>
        <taxon>Homoserinimonas</taxon>
    </lineage>
</organism>
<feature type="transmembrane region" description="Helical" evidence="5">
    <location>
        <begin position="36"/>
        <end position="56"/>
    </location>
</feature>
<dbReference type="Gene3D" id="1.10.3430.10">
    <property type="entry name" value="Ammonium transporter AmtB like domains"/>
    <property type="match status" value="1"/>
</dbReference>
<dbReference type="Pfam" id="PF00909">
    <property type="entry name" value="Ammonium_transp"/>
    <property type="match status" value="1"/>
</dbReference>
<feature type="transmembrane region" description="Helical" evidence="5">
    <location>
        <begin position="71"/>
        <end position="91"/>
    </location>
</feature>
<keyword evidence="3 5" id="KW-1133">Transmembrane helix</keyword>
<dbReference type="GO" id="GO:0008519">
    <property type="term" value="F:ammonium channel activity"/>
    <property type="evidence" value="ECO:0007669"/>
    <property type="project" value="InterPro"/>
</dbReference>
<feature type="domain" description="Ammonium transporter AmtB-like" evidence="6">
    <location>
        <begin position="9"/>
        <end position="291"/>
    </location>
</feature>
<feature type="transmembrane region" description="Helical" evidence="5">
    <location>
        <begin position="224"/>
        <end position="243"/>
    </location>
</feature>
<reference evidence="8" key="1">
    <citation type="submission" date="2018-04" db="EMBL/GenBank/DDBJ databases">
        <authorList>
            <person name="Liu S."/>
            <person name="Wang Z."/>
            <person name="Li J."/>
        </authorList>
    </citation>
    <scope>NUCLEOTIDE SEQUENCE [LARGE SCALE GENOMIC DNA]</scope>
    <source>
        <strain evidence="8">S1194</strain>
    </source>
</reference>
<evidence type="ECO:0000256" key="4">
    <source>
        <dbReference type="ARBA" id="ARBA00023136"/>
    </source>
</evidence>
<dbReference type="SUPFAM" id="SSF111352">
    <property type="entry name" value="Ammonium transporter"/>
    <property type="match status" value="1"/>
</dbReference>
<accession>A0A2U1SYS0</accession>
<evidence type="ECO:0000256" key="1">
    <source>
        <dbReference type="ARBA" id="ARBA00004141"/>
    </source>
</evidence>
<keyword evidence="4 5" id="KW-0472">Membrane</keyword>
<keyword evidence="2 5" id="KW-0812">Transmembrane</keyword>
<dbReference type="InterPro" id="IPR024041">
    <property type="entry name" value="NH4_transpt_AmtB-like_dom"/>
</dbReference>
<feature type="transmembrane region" description="Helical" evidence="5">
    <location>
        <begin position="111"/>
        <end position="131"/>
    </location>
</feature>
<feature type="transmembrane region" description="Helical" evidence="5">
    <location>
        <begin position="173"/>
        <end position="192"/>
    </location>
</feature>
<keyword evidence="8" id="KW-1185">Reference proteome</keyword>
<dbReference type="Proteomes" id="UP000244978">
    <property type="component" value="Unassembled WGS sequence"/>
</dbReference>
<dbReference type="EMBL" id="QEEX01000001">
    <property type="protein sequence ID" value="PWB96759.1"/>
    <property type="molecule type" value="Genomic_DNA"/>
</dbReference>
<feature type="transmembrane region" description="Helical" evidence="5">
    <location>
        <begin position="263"/>
        <end position="284"/>
    </location>
</feature>
<feature type="transmembrane region" description="Helical" evidence="5">
    <location>
        <begin position="198"/>
        <end position="217"/>
    </location>
</feature>
<feature type="transmembrane region" description="Helical" evidence="5">
    <location>
        <begin position="6"/>
        <end position="27"/>
    </location>
</feature>
<evidence type="ECO:0000313" key="7">
    <source>
        <dbReference type="EMBL" id="PWB96759.1"/>
    </source>
</evidence>